<sequence>MSTFLRALALVTVGTALAGVVLTSSWLTSTFLLTFLLALPPLQLG</sequence>
<name>A0A7Y4P4C6_9BURK</name>
<proteinExistence type="predicted"/>
<organism evidence="1 2">
    <name type="scientific">Pelistega europaea</name>
    <dbReference type="NCBI Taxonomy" id="106147"/>
    <lineage>
        <taxon>Bacteria</taxon>
        <taxon>Pseudomonadati</taxon>
        <taxon>Pseudomonadota</taxon>
        <taxon>Betaproteobacteria</taxon>
        <taxon>Burkholderiales</taxon>
        <taxon>Alcaligenaceae</taxon>
        <taxon>Pelistega</taxon>
    </lineage>
</organism>
<comment type="caution">
    <text evidence="1">The sequence shown here is derived from an EMBL/GenBank/DDBJ whole genome shotgun (WGS) entry which is preliminary data.</text>
</comment>
<dbReference type="Proteomes" id="UP000541421">
    <property type="component" value="Unassembled WGS sequence"/>
</dbReference>
<keyword evidence="2" id="KW-1185">Reference proteome</keyword>
<dbReference type="RefSeq" id="WP_171588929.1">
    <property type="nucleotide sequence ID" value="NZ_JABGBO010000007.1"/>
</dbReference>
<reference evidence="1 2" key="1">
    <citation type="submission" date="2020-05" db="EMBL/GenBank/DDBJ databases">
        <authorList>
            <person name="Niu N."/>
        </authorList>
    </citation>
    <scope>NUCLEOTIDE SEQUENCE [LARGE SCALE GENOMIC DNA]</scope>
    <source>
        <strain evidence="1 2">LMG10982</strain>
    </source>
</reference>
<protein>
    <submittedName>
        <fullName evidence="1">Uncharacterized protein</fullName>
    </submittedName>
</protein>
<dbReference type="EMBL" id="JABGBO010000007">
    <property type="protein sequence ID" value="NOL49947.1"/>
    <property type="molecule type" value="Genomic_DNA"/>
</dbReference>
<evidence type="ECO:0000313" key="2">
    <source>
        <dbReference type="Proteomes" id="UP000541421"/>
    </source>
</evidence>
<accession>A0A7Y4P4C6</accession>
<dbReference type="AlphaFoldDB" id="A0A7Y4P4C6"/>
<gene>
    <name evidence="1" type="ORF">HKX40_07335</name>
</gene>
<evidence type="ECO:0000313" key="1">
    <source>
        <dbReference type="EMBL" id="NOL49947.1"/>
    </source>
</evidence>